<keyword evidence="2" id="KW-1185">Reference proteome</keyword>
<dbReference type="OrthoDB" id="5459694at2"/>
<organism evidence="1 2">
    <name type="scientific">Solidesulfovibrio aerotolerans</name>
    <dbReference type="NCBI Taxonomy" id="295255"/>
    <lineage>
        <taxon>Bacteria</taxon>
        <taxon>Pseudomonadati</taxon>
        <taxon>Thermodesulfobacteriota</taxon>
        <taxon>Desulfovibrionia</taxon>
        <taxon>Desulfovibrionales</taxon>
        <taxon>Desulfovibrionaceae</taxon>
        <taxon>Solidesulfovibrio</taxon>
    </lineage>
</organism>
<dbReference type="AlphaFoldDB" id="A0A7C9IN52"/>
<evidence type="ECO:0000313" key="1">
    <source>
        <dbReference type="EMBL" id="MYL85101.1"/>
    </source>
</evidence>
<gene>
    <name evidence="1" type="ORF">GTA51_18505</name>
</gene>
<protein>
    <submittedName>
        <fullName evidence="1">Uncharacterized protein</fullName>
    </submittedName>
</protein>
<dbReference type="Proteomes" id="UP000482487">
    <property type="component" value="Unassembled WGS sequence"/>
</dbReference>
<evidence type="ECO:0000313" key="2">
    <source>
        <dbReference type="Proteomes" id="UP000482487"/>
    </source>
</evidence>
<dbReference type="EMBL" id="WVUD01000056">
    <property type="protein sequence ID" value="MYL85101.1"/>
    <property type="molecule type" value="Genomic_DNA"/>
</dbReference>
<proteinExistence type="predicted"/>
<accession>A0A7C9IN52</accession>
<comment type="caution">
    <text evidence="1">The sequence shown here is derived from an EMBL/GenBank/DDBJ whole genome shotgun (WGS) entry which is preliminary data.</text>
</comment>
<reference evidence="1 2" key="1">
    <citation type="submission" date="2020-01" db="EMBL/GenBank/DDBJ databases">
        <title>Genome sequence of Desulfovibrio aerotolerans DSM 16695(T).</title>
        <authorList>
            <person name="Karnachuk O."/>
            <person name="Avakyan M."/>
            <person name="Mardanov A."/>
            <person name="Kadnikov V."/>
            <person name="Ravin N."/>
        </authorList>
    </citation>
    <scope>NUCLEOTIDE SEQUENCE [LARGE SCALE GENOMIC DNA]</scope>
    <source>
        <strain evidence="1 2">DSM 16695</strain>
    </source>
</reference>
<dbReference type="RefSeq" id="WP_160963751.1">
    <property type="nucleotide sequence ID" value="NZ_WVUD01000056.1"/>
</dbReference>
<name>A0A7C9IN52_9BACT</name>
<sequence length="69" mass="7218">MSGKMLEVMGSKAGYSLMMGTLDNIREVAPTTAFERGDAIDLIYAGARTARSSTQPFASGIGSLTDTKA</sequence>